<evidence type="ECO:0000256" key="1">
    <source>
        <dbReference type="ARBA" id="ARBA00009993"/>
    </source>
</evidence>
<dbReference type="SMART" id="SM00512">
    <property type="entry name" value="Skp1"/>
    <property type="match status" value="1"/>
</dbReference>
<gene>
    <name evidence="4" type="ORF">H1R20_g7540</name>
</gene>
<evidence type="ECO:0000256" key="2">
    <source>
        <dbReference type="ARBA" id="ARBA00021347"/>
    </source>
</evidence>
<sequence>MEDDIEMQNTVTTGTSESNNAANGGTDDSQRANDWVRIESSDGFSYIVKRKVAQASGTMNNMLDPHGGYAEARTKICTIDERQANLRAPSYRSRRELTDAISRGIVTEKLVEYMCFKSHYQTVGPKEDIPVQEMQERIPPEIVLEVLLAADYQEM</sequence>
<evidence type="ECO:0000256" key="3">
    <source>
        <dbReference type="SAM" id="MobiDB-lite"/>
    </source>
</evidence>
<protein>
    <recommendedName>
        <fullName evidence="2">Elongin-C</fullName>
    </recommendedName>
</protein>
<evidence type="ECO:0000313" key="5">
    <source>
        <dbReference type="Proteomes" id="UP001140091"/>
    </source>
</evidence>
<dbReference type="SUPFAM" id="SSF54695">
    <property type="entry name" value="POZ domain"/>
    <property type="match status" value="1"/>
</dbReference>
<evidence type="ECO:0000313" key="4">
    <source>
        <dbReference type="EMBL" id="KAJ2929568.1"/>
    </source>
</evidence>
<dbReference type="AlphaFoldDB" id="A0A9W8JEY4"/>
<dbReference type="Gene3D" id="3.30.710.10">
    <property type="entry name" value="Potassium Channel Kv1.1, Chain A"/>
    <property type="match status" value="1"/>
</dbReference>
<dbReference type="EMBL" id="JANBPK010000867">
    <property type="protein sequence ID" value="KAJ2929568.1"/>
    <property type="molecule type" value="Genomic_DNA"/>
</dbReference>
<dbReference type="Proteomes" id="UP001140091">
    <property type="component" value="Unassembled WGS sequence"/>
</dbReference>
<feature type="non-terminal residue" evidence="4">
    <location>
        <position position="1"/>
    </location>
</feature>
<dbReference type="InterPro" id="IPR039948">
    <property type="entry name" value="ELC1"/>
</dbReference>
<keyword evidence="5" id="KW-1185">Reference proteome</keyword>
<dbReference type="InterPro" id="IPR011333">
    <property type="entry name" value="SKP1/BTB/POZ_sf"/>
</dbReference>
<proteinExistence type="inferred from homology"/>
<accession>A0A9W8JEY4</accession>
<dbReference type="GO" id="GO:0006511">
    <property type="term" value="P:ubiquitin-dependent protein catabolic process"/>
    <property type="evidence" value="ECO:0007669"/>
    <property type="project" value="InterPro"/>
</dbReference>
<feature type="region of interest" description="Disordered" evidence="3">
    <location>
        <begin position="1"/>
        <end position="33"/>
    </location>
</feature>
<reference evidence="4" key="1">
    <citation type="submission" date="2022-06" db="EMBL/GenBank/DDBJ databases">
        <title>Genome Sequence of Candolleomyces eurysporus.</title>
        <authorList>
            <person name="Buettner E."/>
        </authorList>
    </citation>
    <scope>NUCLEOTIDE SEQUENCE</scope>
    <source>
        <strain evidence="4">VTCC 930004</strain>
    </source>
</reference>
<name>A0A9W8JEY4_9AGAR</name>
<organism evidence="4 5">
    <name type="scientific">Candolleomyces eurysporus</name>
    <dbReference type="NCBI Taxonomy" id="2828524"/>
    <lineage>
        <taxon>Eukaryota</taxon>
        <taxon>Fungi</taxon>
        <taxon>Dikarya</taxon>
        <taxon>Basidiomycota</taxon>
        <taxon>Agaricomycotina</taxon>
        <taxon>Agaricomycetes</taxon>
        <taxon>Agaricomycetidae</taxon>
        <taxon>Agaricales</taxon>
        <taxon>Agaricineae</taxon>
        <taxon>Psathyrellaceae</taxon>
        <taxon>Candolleomyces</taxon>
    </lineage>
</organism>
<comment type="caution">
    <text evidence="4">The sequence shown here is derived from an EMBL/GenBank/DDBJ whole genome shotgun (WGS) entry which is preliminary data.</text>
</comment>
<dbReference type="InterPro" id="IPR001232">
    <property type="entry name" value="SKP1-like"/>
</dbReference>
<dbReference type="PANTHER" id="PTHR20648">
    <property type="entry name" value="ELONGIN-C"/>
    <property type="match status" value="1"/>
</dbReference>
<feature type="compositionally biased region" description="Polar residues" evidence="3">
    <location>
        <begin position="7"/>
        <end position="27"/>
    </location>
</feature>
<comment type="similarity">
    <text evidence="1">Belongs to the SKP1 family.</text>
</comment>
<dbReference type="OrthoDB" id="249087at2759"/>